<dbReference type="AlphaFoldDB" id="A0A139I2T4"/>
<organism evidence="1 2">
    <name type="scientific">Pseudocercospora musae</name>
    <dbReference type="NCBI Taxonomy" id="113226"/>
    <lineage>
        <taxon>Eukaryota</taxon>
        <taxon>Fungi</taxon>
        <taxon>Dikarya</taxon>
        <taxon>Ascomycota</taxon>
        <taxon>Pezizomycotina</taxon>
        <taxon>Dothideomycetes</taxon>
        <taxon>Dothideomycetidae</taxon>
        <taxon>Mycosphaerellales</taxon>
        <taxon>Mycosphaerellaceae</taxon>
        <taxon>Pseudocercospora</taxon>
    </lineage>
</organism>
<comment type="caution">
    <text evidence="1">The sequence shown here is derived from an EMBL/GenBank/DDBJ whole genome shotgun (WGS) entry which is preliminary data.</text>
</comment>
<protein>
    <submittedName>
        <fullName evidence="1">Uncharacterized protein</fullName>
    </submittedName>
</protein>
<evidence type="ECO:0000313" key="2">
    <source>
        <dbReference type="Proteomes" id="UP000073492"/>
    </source>
</evidence>
<dbReference type="EMBL" id="LFZO01000383">
    <property type="protein sequence ID" value="KXT09023.1"/>
    <property type="molecule type" value="Genomic_DNA"/>
</dbReference>
<name>A0A139I2T4_9PEZI</name>
<reference evidence="1 2" key="1">
    <citation type="submission" date="2015-07" db="EMBL/GenBank/DDBJ databases">
        <title>Comparative genomics of the Sigatoka disease complex on banana suggests a link between parallel evolutionary changes in Pseudocercospora fijiensis and Pseudocercospora eumusae and increased virulence on the banana host.</title>
        <authorList>
            <person name="Chang T.-C."/>
            <person name="Salvucci A."/>
            <person name="Crous P.W."/>
            <person name="Stergiopoulos I."/>
        </authorList>
    </citation>
    <scope>NUCLEOTIDE SEQUENCE [LARGE SCALE GENOMIC DNA]</scope>
    <source>
        <strain evidence="1 2">CBS 116634</strain>
    </source>
</reference>
<proteinExistence type="predicted"/>
<accession>A0A139I2T4</accession>
<keyword evidence="2" id="KW-1185">Reference proteome</keyword>
<dbReference type="OrthoDB" id="3636912at2759"/>
<gene>
    <name evidence="1" type="ORF">AC579_10186</name>
</gene>
<dbReference type="Proteomes" id="UP000073492">
    <property type="component" value="Unassembled WGS sequence"/>
</dbReference>
<sequence length="268" mass="30082">MTFRAILLGFQGSALIPQIQYLNAKMRSLGWDSYVYLMPSERAREAAAREMDDAFRDLQIHTDSEDDKLVVFYAGYICGAIDATAPNRAAMYCHSETPGSATRSDIVSVNMTPRLQRLWNEMPNDVLVITQTPWNAAPYPMPKTTMPMWGYVPVEEHEGRNVQIMSILYEDSRAPRPGVVRTAPPPLHLREPGWDVGDRLISFARRGDSVHQLTQELYQNWLKWQTSAAVGIERSQILVYPLCGESGYFRLASSGSPSSQQSGAPQLV</sequence>
<evidence type="ECO:0000313" key="1">
    <source>
        <dbReference type="EMBL" id="KXT09023.1"/>
    </source>
</evidence>